<dbReference type="KEGG" id="wct:WS74_0909"/>
<dbReference type="RefSeq" id="WP_009496323.1">
    <property type="nucleotide sequence ID" value="NZ_CP009223.1"/>
</dbReference>
<feature type="transmembrane region" description="Helical" evidence="1">
    <location>
        <begin position="78"/>
        <end position="99"/>
    </location>
</feature>
<organism evidence="2 3">
    <name type="scientific">Weissella ceti</name>
    <dbReference type="NCBI Taxonomy" id="759620"/>
    <lineage>
        <taxon>Bacteria</taxon>
        <taxon>Bacillati</taxon>
        <taxon>Bacillota</taxon>
        <taxon>Bacilli</taxon>
        <taxon>Lactobacillales</taxon>
        <taxon>Lactobacillaceae</taxon>
        <taxon>Weissella</taxon>
    </lineage>
</organism>
<dbReference type="Pfam" id="PF12822">
    <property type="entry name" value="ECF_trnsprt"/>
    <property type="match status" value="1"/>
</dbReference>
<feature type="transmembrane region" description="Helical" evidence="1">
    <location>
        <begin position="41"/>
        <end position="66"/>
    </location>
</feature>
<gene>
    <name evidence="2" type="ORF">WS74_0909</name>
</gene>
<accession>A0A075U6L4</accession>
<dbReference type="KEGG" id="wce:WS08_0843"/>
<keyword evidence="1" id="KW-0472">Membrane</keyword>
<evidence type="ECO:0000313" key="2">
    <source>
        <dbReference type="EMBL" id="AIM63161.1"/>
    </source>
</evidence>
<sequence>MKTLESYFTRLNPRAVALLGILLALQLLIGRFTVGPNFLKIGFGFIIVAVIAHWFGPYWGVLTAIVQDLISTAINGHAFFFGFMISAILGALIYGISFYNREHISWVRTMVTVALVLLIVNTILNTLWVIMMGNITDPNAIMKMIEIRGLKQIMMFPIQVVLIHTILNNKSLGQLMQRVFN</sequence>
<dbReference type="Gene3D" id="1.10.1760.20">
    <property type="match status" value="1"/>
</dbReference>
<name>A0A075U6L4_9LACO</name>
<reference evidence="2 3" key="1">
    <citation type="journal article" date="2014" name="Genome Announc.">
        <title>Complete Genome Sequences of Fish Pathogenic Weissella ceti Strains WS74 and WS105.</title>
        <authorList>
            <person name="Figueiredo H.C."/>
            <person name="Leal C.A."/>
            <person name="Dorella F.A."/>
            <person name="Carvalho A.F."/>
            <person name="Soares S.C."/>
            <person name="Pereira F.L."/>
            <person name="Azevedo V.A."/>
        </authorList>
    </citation>
    <scope>NUCLEOTIDE SEQUENCE [LARGE SCALE GENOMIC DNA]</scope>
    <source>
        <strain evidence="2 3">WS74</strain>
    </source>
</reference>
<proteinExistence type="predicted"/>
<dbReference type="Proteomes" id="UP000029079">
    <property type="component" value="Chromosome"/>
</dbReference>
<dbReference type="InterPro" id="IPR030949">
    <property type="entry name" value="ECF_S_folate_fam"/>
</dbReference>
<dbReference type="AlphaFoldDB" id="A0A075U6L4"/>
<keyword evidence="1" id="KW-1133">Transmembrane helix</keyword>
<dbReference type="OrthoDB" id="4624at2"/>
<keyword evidence="3" id="KW-1185">Reference proteome</keyword>
<feature type="transmembrane region" description="Helical" evidence="1">
    <location>
        <begin position="111"/>
        <end position="130"/>
    </location>
</feature>
<keyword evidence="1" id="KW-0812">Transmembrane</keyword>
<evidence type="ECO:0000256" key="1">
    <source>
        <dbReference type="SAM" id="Phobius"/>
    </source>
</evidence>
<dbReference type="GO" id="GO:0022857">
    <property type="term" value="F:transmembrane transporter activity"/>
    <property type="evidence" value="ECO:0007669"/>
    <property type="project" value="InterPro"/>
</dbReference>
<dbReference type="NCBIfam" id="TIGR04518">
    <property type="entry name" value="ECF_S_folT_fam"/>
    <property type="match status" value="1"/>
</dbReference>
<dbReference type="EMBL" id="CP009223">
    <property type="protein sequence ID" value="AIM63161.1"/>
    <property type="molecule type" value="Genomic_DNA"/>
</dbReference>
<dbReference type="InterPro" id="IPR024529">
    <property type="entry name" value="ECF_trnsprt_substrate-spec"/>
</dbReference>
<reference evidence="3" key="2">
    <citation type="submission" date="2014-08" db="EMBL/GenBank/DDBJ databases">
        <title>Complete genome of Weissella ceti strain WS74 isolated from diseased rainbow trout in Brazil.</title>
        <authorList>
            <person name="Figueiredo H.C.P."/>
            <person name="Leal C.A.G."/>
            <person name="Pereira F.L."/>
            <person name="Soares S.C."/>
            <person name="Dorella F.A."/>
            <person name="Carvalho A.F."/>
            <person name="Azevedo V.A.C."/>
        </authorList>
    </citation>
    <scope>NUCLEOTIDE SEQUENCE [LARGE SCALE GENOMIC DNA]</scope>
    <source>
        <strain evidence="3">WS74</strain>
    </source>
</reference>
<evidence type="ECO:0000313" key="3">
    <source>
        <dbReference type="Proteomes" id="UP000029079"/>
    </source>
</evidence>
<protein>
    <submittedName>
        <fullName evidence="2">Substrate-specific component FolT of folate ECF transporter</fullName>
    </submittedName>
</protein>
<feature type="transmembrane region" description="Helical" evidence="1">
    <location>
        <begin position="15"/>
        <end position="34"/>
    </location>
</feature>